<dbReference type="InterPro" id="IPR043739">
    <property type="entry name" value="DUF5684"/>
</dbReference>
<feature type="transmembrane region" description="Helical" evidence="6">
    <location>
        <begin position="6"/>
        <end position="25"/>
    </location>
</feature>
<dbReference type="RefSeq" id="WP_380744294.1">
    <property type="nucleotide sequence ID" value="NZ_JBHTLI010000001.1"/>
</dbReference>
<dbReference type="NCBIfam" id="TIGR02227">
    <property type="entry name" value="sigpep_I_bact"/>
    <property type="match status" value="1"/>
</dbReference>
<evidence type="ECO:0000313" key="9">
    <source>
        <dbReference type="Proteomes" id="UP001597131"/>
    </source>
</evidence>
<feature type="domain" description="Peptidase S26" evidence="7">
    <location>
        <begin position="124"/>
        <end position="281"/>
    </location>
</feature>
<evidence type="ECO:0000313" key="8">
    <source>
        <dbReference type="EMBL" id="MFD1095502.1"/>
    </source>
</evidence>
<dbReference type="PANTHER" id="PTHR43390">
    <property type="entry name" value="SIGNAL PEPTIDASE I"/>
    <property type="match status" value="1"/>
</dbReference>
<evidence type="ECO:0000256" key="4">
    <source>
        <dbReference type="ARBA" id="ARBA00019232"/>
    </source>
</evidence>
<proteinExistence type="inferred from homology"/>
<keyword evidence="6" id="KW-0812">Transmembrane</keyword>
<feature type="transmembrane region" description="Helical" evidence="6">
    <location>
        <begin position="125"/>
        <end position="143"/>
    </location>
</feature>
<dbReference type="Pfam" id="PF18936">
    <property type="entry name" value="DUF5684"/>
    <property type="match status" value="1"/>
</dbReference>
<comment type="caution">
    <text evidence="8">The sequence shown here is derived from an EMBL/GenBank/DDBJ whole genome shotgun (WGS) entry which is preliminary data.</text>
</comment>
<evidence type="ECO:0000256" key="6">
    <source>
        <dbReference type="RuleBase" id="RU362042"/>
    </source>
</evidence>
<comment type="caution">
    <text evidence="6">Lacks conserved residue(s) required for the propagation of feature annotation.</text>
</comment>
<feature type="domain" description="Peptidase S26" evidence="7">
    <location>
        <begin position="431"/>
        <end position="469"/>
    </location>
</feature>
<keyword evidence="6" id="KW-1133">Transmembrane helix</keyword>
<keyword evidence="9" id="KW-1185">Reference proteome</keyword>
<sequence length="523" mass="60806">MTFTQWFLFFFLVQLIHFLGTWRLYIKAGRKAWEAAIPVYNAVLLMKIINRPWWWVILLFIPIVNLVMFPVIWVETIRSFGRNSSTDTFLVLVTLGFYTYYINYATDVKYIEDRSLKPRTSTGEWVNSILFAVIAATIVHTYFMQPFTIPTSSLEKTLLVGDYLFVSKFHYGARLPETAVAFPMVHDTIPFFGVKSYLNKPQIPYMRLPGFEEVERNDIVVFNWPVDTVNAFHQYGDGKYYFKPIDKKSNYVKRAVGMPGDSLQIINGKIHVNNEPLVLPGRAKPQFSYRGKTKGQGFNPRFLVERYGITDGFGYRQEDNTFFIPALSEENLKKLKSHPNVASIERVIDTSTRTSKSIFPNTGKMPWNNDNFGPVHIPKEGETVKLTPESMPFYRRIIETYEGSEMGVENELSLSGTQVLLNGLPVESYTFKQNYYWMMGDNRHNSEDSRYWGYVPENHIVGKPVFIWMSLDPNASGFDKIRWERMFTTVKGDAQPVSYLPYFLILLVIIFAFNYFRKRRKNA</sequence>
<dbReference type="PROSITE" id="PS00760">
    <property type="entry name" value="SPASE_I_2"/>
    <property type="match status" value="1"/>
</dbReference>
<organism evidence="8 9">
    <name type="scientific">Salegentibacter chungangensis</name>
    <dbReference type="NCBI Taxonomy" id="1335724"/>
    <lineage>
        <taxon>Bacteria</taxon>
        <taxon>Pseudomonadati</taxon>
        <taxon>Bacteroidota</taxon>
        <taxon>Flavobacteriia</taxon>
        <taxon>Flavobacteriales</taxon>
        <taxon>Flavobacteriaceae</taxon>
        <taxon>Salegentibacter</taxon>
    </lineage>
</organism>
<feature type="transmembrane region" description="Helical" evidence="6">
    <location>
        <begin position="86"/>
        <end position="104"/>
    </location>
</feature>
<feature type="transmembrane region" description="Helical" evidence="6">
    <location>
        <begin position="53"/>
        <end position="74"/>
    </location>
</feature>
<dbReference type="Pfam" id="PF10502">
    <property type="entry name" value="Peptidase_S26"/>
    <property type="match status" value="2"/>
</dbReference>
<dbReference type="InterPro" id="IPR019757">
    <property type="entry name" value="Pept_S26A_signal_pept_1_Lys-AS"/>
</dbReference>
<name>A0ABW3NSP3_9FLAO</name>
<dbReference type="Proteomes" id="UP001597131">
    <property type="component" value="Unassembled WGS sequence"/>
</dbReference>
<feature type="transmembrane region" description="Helical" evidence="6">
    <location>
        <begin position="499"/>
        <end position="516"/>
    </location>
</feature>
<evidence type="ECO:0000256" key="2">
    <source>
        <dbReference type="ARBA" id="ARBA00009370"/>
    </source>
</evidence>
<accession>A0ABW3NSP3</accession>
<evidence type="ECO:0000256" key="1">
    <source>
        <dbReference type="ARBA" id="ARBA00000677"/>
    </source>
</evidence>
<dbReference type="PANTHER" id="PTHR43390:SF1">
    <property type="entry name" value="CHLOROPLAST PROCESSING PEPTIDASE"/>
    <property type="match status" value="1"/>
</dbReference>
<dbReference type="SUPFAM" id="SSF51306">
    <property type="entry name" value="LexA/Signal peptidase"/>
    <property type="match status" value="1"/>
</dbReference>
<dbReference type="PROSITE" id="PS00761">
    <property type="entry name" value="SPASE_I_3"/>
    <property type="match status" value="1"/>
</dbReference>
<comment type="catalytic activity">
    <reaction evidence="1 6">
        <text>Cleavage of hydrophobic, N-terminal signal or leader sequences from secreted and periplasmic proteins.</text>
        <dbReference type="EC" id="3.4.21.89"/>
    </reaction>
</comment>
<keyword evidence="6" id="KW-0472">Membrane</keyword>
<dbReference type="GO" id="GO:0009003">
    <property type="term" value="F:signal peptidase activity"/>
    <property type="evidence" value="ECO:0007669"/>
    <property type="project" value="UniProtKB-EC"/>
</dbReference>
<reference evidence="9" key="1">
    <citation type="journal article" date="2019" name="Int. J. Syst. Evol. Microbiol.">
        <title>The Global Catalogue of Microorganisms (GCM) 10K type strain sequencing project: providing services to taxonomists for standard genome sequencing and annotation.</title>
        <authorList>
            <consortium name="The Broad Institute Genomics Platform"/>
            <consortium name="The Broad Institute Genome Sequencing Center for Infectious Disease"/>
            <person name="Wu L."/>
            <person name="Ma J."/>
        </authorList>
    </citation>
    <scope>NUCLEOTIDE SEQUENCE [LARGE SCALE GENOMIC DNA]</scope>
    <source>
        <strain evidence="9">CCUG 64793</strain>
    </source>
</reference>
<dbReference type="EMBL" id="JBHTLI010000001">
    <property type="protein sequence ID" value="MFD1095502.1"/>
    <property type="molecule type" value="Genomic_DNA"/>
</dbReference>
<dbReference type="InterPro" id="IPR019533">
    <property type="entry name" value="Peptidase_S26"/>
</dbReference>
<gene>
    <name evidence="8" type="primary">lepB</name>
    <name evidence="8" type="ORF">ACFQ3Q_07070</name>
</gene>
<dbReference type="InterPro" id="IPR000223">
    <property type="entry name" value="Pept_S26A_signal_pept_1"/>
</dbReference>
<evidence type="ECO:0000256" key="5">
    <source>
        <dbReference type="ARBA" id="ARBA00022801"/>
    </source>
</evidence>
<comment type="subcellular location">
    <subcellularLocation>
        <location evidence="6">Membrane</location>
        <topology evidence="6">Single-pass type II membrane protein</topology>
    </subcellularLocation>
</comment>
<protein>
    <recommendedName>
        <fullName evidence="4 6">Signal peptidase I</fullName>
        <ecNumber evidence="3 6">3.4.21.89</ecNumber>
    </recommendedName>
</protein>
<dbReference type="InterPro" id="IPR019758">
    <property type="entry name" value="Pept_S26A_signal_pept_1_CS"/>
</dbReference>
<dbReference type="Gene3D" id="2.10.109.10">
    <property type="entry name" value="Umud Fragment, subunit A"/>
    <property type="match status" value="2"/>
</dbReference>
<keyword evidence="5 6" id="KW-0378">Hydrolase</keyword>
<dbReference type="PRINTS" id="PR00727">
    <property type="entry name" value="LEADERPTASE"/>
</dbReference>
<dbReference type="CDD" id="cd06530">
    <property type="entry name" value="S26_SPase_I"/>
    <property type="match status" value="2"/>
</dbReference>
<comment type="similarity">
    <text evidence="2 6">Belongs to the peptidase S26 family.</text>
</comment>
<evidence type="ECO:0000256" key="3">
    <source>
        <dbReference type="ARBA" id="ARBA00013208"/>
    </source>
</evidence>
<dbReference type="EC" id="3.4.21.89" evidence="3 6"/>
<keyword evidence="6" id="KW-0645">Protease</keyword>
<evidence type="ECO:0000259" key="7">
    <source>
        <dbReference type="Pfam" id="PF10502"/>
    </source>
</evidence>
<dbReference type="InterPro" id="IPR036286">
    <property type="entry name" value="LexA/Signal_pep-like_sf"/>
</dbReference>